<dbReference type="Gene3D" id="3.40.30.10">
    <property type="entry name" value="Glutaredoxin"/>
    <property type="match status" value="1"/>
</dbReference>
<gene>
    <name evidence="3" type="ORF">JCM31447_08690</name>
</gene>
<dbReference type="GO" id="GO:0016853">
    <property type="term" value="F:isomerase activity"/>
    <property type="evidence" value="ECO:0007669"/>
    <property type="project" value="UniProtKB-KW"/>
</dbReference>
<reference evidence="3 4" key="1">
    <citation type="submission" date="2018-12" db="EMBL/GenBank/DDBJ databases">
        <title>Rubrispira sanarue gen. nov., sp., nov., a member of the order Silvanigrellales, isolated from a brackish lake in Hamamatsu Japan.</title>
        <authorList>
            <person name="Maejima Y."/>
            <person name="Iino T."/>
            <person name="Muraguchi Y."/>
            <person name="Fukuda K."/>
            <person name="Nojiri H."/>
            <person name="Ohkuma M."/>
            <person name="Moriuchi R."/>
            <person name="Dohra H."/>
            <person name="Kimbara K."/>
            <person name="Shintani M."/>
        </authorList>
    </citation>
    <scope>NUCLEOTIDE SEQUENCE [LARGE SCALE GENOMIC DNA]</scope>
    <source>
        <strain evidence="3 4">RF1110005</strain>
    </source>
</reference>
<organism evidence="3 4">
    <name type="scientific">Fluviispira sanaruensis</name>
    <dbReference type="NCBI Taxonomy" id="2493639"/>
    <lineage>
        <taxon>Bacteria</taxon>
        <taxon>Pseudomonadati</taxon>
        <taxon>Bdellovibrionota</taxon>
        <taxon>Oligoflexia</taxon>
        <taxon>Silvanigrellales</taxon>
        <taxon>Silvanigrellaceae</taxon>
        <taxon>Fluviispira</taxon>
    </lineage>
</organism>
<dbReference type="KEGG" id="sbf:JCM31447_08690"/>
<dbReference type="AlphaFoldDB" id="A0A4P2VIZ3"/>
<keyword evidence="1" id="KW-1133">Transmembrane helix</keyword>
<dbReference type="SUPFAM" id="SSF52833">
    <property type="entry name" value="Thioredoxin-like"/>
    <property type="match status" value="1"/>
</dbReference>
<evidence type="ECO:0000313" key="4">
    <source>
        <dbReference type="Proteomes" id="UP000291236"/>
    </source>
</evidence>
<accession>A0A4P2VIZ3</accession>
<protein>
    <submittedName>
        <fullName evidence="3">Protein disulfide-isomerase</fullName>
    </submittedName>
</protein>
<dbReference type="RefSeq" id="WP_130606922.1">
    <property type="nucleotide sequence ID" value="NZ_AP019368.1"/>
</dbReference>
<feature type="domain" description="Thioredoxin-like fold" evidence="2">
    <location>
        <begin position="203"/>
        <end position="371"/>
    </location>
</feature>
<evidence type="ECO:0000256" key="1">
    <source>
        <dbReference type="SAM" id="Phobius"/>
    </source>
</evidence>
<evidence type="ECO:0000259" key="2">
    <source>
        <dbReference type="Pfam" id="PF13462"/>
    </source>
</evidence>
<dbReference type="Proteomes" id="UP000291236">
    <property type="component" value="Chromosome"/>
</dbReference>
<keyword evidence="3" id="KW-0413">Isomerase</keyword>
<dbReference type="EMBL" id="AP019368">
    <property type="protein sequence ID" value="BBH52428.1"/>
    <property type="molecule type" value="Genomic_DNA"/>
</dbReference>
<evidence type="ECO:0000313" key="3">
    <source>
        <dbReference type="EMBL" id="BBH52428.1"/>
    </source>
</evidence>
<proteinExistence type="predicted"/>
<sequence>MNIDDKRNSSMSPLKSVGFIVGGIVLGSLLTAGIMISKYNKKAVDVSDAVGQPLFIVDGKTWKTNELPGDSRMEYFDLENNIFNARQAIASKTALRLALSKDLGKPITPENIAKIEELLPIQSVTEIDARTFYDQNVAKWGVGFFGGKSYEEIKEQLRQQMTHEKSRELVATKTKEFEDTGRIKVLLKAPSAPPVKLNLSGFPVRGNANSSKVLVVVADYLCTHCRESEEAIEKIYQEFSQKVKFVHVSYPLAPQGLSGALARGAYCATEQGEKEFWDYQKVAFAIPFAKMQPPSLMEPEKAFNRETIELAKSVKLNVEQFTSCLESENARKYIDIVRDQFNENVGFSGTPAFYLNGSLIQVSPQKLAATLKLALN</sequence>
<keyword evidence="4" id="KW-1185">Reference proteome</keyword>
<keyword evidence="1" id="KW-0472">Membrane</keyword>
<dbReference type="InterPro" id="IPR036249">
    <property type="entry name" value="Thioredoxin-like_sf"/>
</dbReference>
<dbReference type="OrthoDB" id="5290420at2"/>
<dbReference type="Pfam" id="PF13462">
    <property type="entry name" value="Thioredoxin_4"/>
    <property type="match status" value="1"/>
</dbReference>
<name>A0A4P2VIZ3_FLUSA</name>
<dbReference type="InterPro" id="IPR012336">
    <property type="entry name" value="Thioredoxin-like_fold"/>
</dbReference>
<feature type="transmembrane region" description="Helical" evidence="1">
    <location>
        <begin position="16"/>
        <end position="36"/>
    </location>
</feature>
<keyword evidence="1" id="KW-0812">Transmembrane</keyword>